<evidence type="ECO:0000313" key="2">
    <source>
        <dbReference type="EMBL" id="SLN11663.1"/>
    </source>
</evidence>
<protein>
    <recommendedName>
        <fullName evidence="5">Transposase</fullName>
    </recommendedName>
</protein>
<evidence type="ECO:0000313" key="3">
    <source>
        <dbReference type="Proteomes" id="UP000193495"/>
    </source>
</evidence>
<reference evidence="2 3" key="1">
    <citation type="submission" date="2017-03" db="EMBL/GenBank/DDBJ databases">
        <authorList>
            <person name="Afonso C.L."/>
            <person name="Miller P.J."/>
            <person name="Scott M.A."/>
            <person name="Spackman E."/>
            <person name="Goraichik I."/>
            <person name="Dimitrov K.M."/>
            <person name="Suarez D.L."/>
            <person name="Swayne D.E."/>
        </authorList>
    </citation>
    <scope>NUCLEOTIDE SEQUENCE [LARGE SCALE GENOMIC DNA]</scope>
    <source>
        <strain evidence="2 3">CECT 8367</strain>
    </source>
</reference>
<dbReference type="EMBL" id="PYGB01000003">
    <property type="protein sequence ID" value="PSK87344.1"/>
    <property type="molecule type" value="Genomic_DNA"/>
</dbReference>
<evidence type="ECO:0000313" key="4">
    <source>
        <dbReference type="Proteomes" id="UP000240624"/>
    </source>
</evidence>
<keyword evidence="4" id="KW-1185">Reference proteome</keyword>
<accession>A0A1X6Y6H3</accession>
<sequence>MELEPHAWFESVEIAIQEAANRKPASYVRNIFKYCVSYRLLADLEAKARLA</sequence>
<gene>
    <name evidence="1" type="ORF">CLV79_103395</name>
    <name evidence="2" type="ORF">LOS8367_00002</name>
</gene>
<dbReference type="AlphaFoldDB" id="A0A1X6Y6H3"/>
<dbReference type="RefSeq" id="WP_165761354.1">
    <property type="nucleotide sequence ID" value="NZ_FWFY01000001.1"/>
</dbReference>
<proteinExistence type="predicted"/>
<dbReference type="EMBL" id="FWFY01000001">
    <property type="protein sequence ID" value="SLN11663.1"/>
    <property type="molecule type" value="Genomic_DNA"/>
</dbReference>
<dbReference type="Proteomes" id="UP000240624">
    <property type="component" value="Unassembled WGS sequence"/>
</dbReference>
<reference evidence="1 4" key="2">
    <citation type="submission" date="2018-03" db="EMBL/GenBank/DDBJ databases">
        <title>Genomic Encyclopedia of Archaeal and Bacterial Type Strains, Phase II (KMG-II): from individual species to whole genera.</title>
        <authorList>
            <person name="Goeker M."/>
        </authorList>
    </citation>
    <scope>NUCLEOTIDE SEQUENCE [LARGE SCALE GENOMIC DNA]</scope>
    <source>
        <strain evidence="1 4">DSM 29956</strain>
    </source>
</reference>
<organism evidence="2 3">
    <name type="scientific">Limimaricola soesokkakensis</name>
    <dbReference type="NCBI Taxonomy" id="1343159"/>
    <lineage>
        <taxon>Bacteria</taxon>
        <taxon>Pseudomonadati</taxon>
        <taxon>Pseudomonadota</taxon>
        <taxon>Alphaproteobacteria</taxon>
        <taxon>Rhodobacterales</taxon>
        <taxon>Paracoccaceae</taxon>
        <taxon>Limimaricola</taxon>
    </lineage>
</organism>
<name>A0A1X6Y6H3_9RHOB</name>
<dbReference type="Proteomes" id="UP000193495">
    <property type="component" value="Unassembled WGS sequence"/>
</dbReference>
<evidence type="ECO:0000313" key="1">
    <source>
        <dbReference type="EMBL" id="PSK87344.1"/>
    </source>
</evidence>
<evidence type="ECO:0008006" key="5">
    <source>
        <dbReference type="Google" id="ProtNLM"/>
    </source>
</evidence>